<dbReference type="PANTHER" id="PTHR30313:SF2">
    <property type="entry name" value="DNA PRIMASE"/>
    <property type="match status" value="1"/>
</dbReference>
<dbReference type="InterPro" id="IPR002694">
    <property type="entry name" value="Znf_CHC2"/>
</dbReference>
<dbReference type="Proteomes" id="UP000284189">
    <property type="component" value="Unassembled WGS sequence"/>
</dbReference>
<dbReference type="GO" id="GO:0006269">
    <property type="term" value="P:DNA replication, synthesis of primer"/>
    <property type="evidence" value="ECO:0007669"/>
    <property type="project" value="UniProtKB-UniRule"/>
</dbReference>
<keyword evidence="9" id="KW-0460">Magnesium</keyword>
<organism evidence="15 17">
    <name type="scientific">Flagellimonas aequoris</name>
    <dbReference type="NCBI Taxonomy" id="2306997"/>
    <lineage>
        <taxon>Bacteria</taxon>
        <taxon>Pseudomonadati</taxon>
        <taxon>Bacteroidota</taxon>
        <taxon>Flavobacteriia</taxon>
        <taxon>Flavobacteriales</taxon>
        <taxon>Flavobacteriaceae</taxon>
        <taxon>Flagellimonas</taxon>
    </lineage>
</organism>
<keyword evidence="8 13" id="KW-0862">Zinc</keyword>
<evidence type="ECO:0000256" key="9">
    <source>
        <dbReference type="ARBA" id="ARBA00022842"/>
    </source>
</evidence>
<dbReference type="InterPro" id="IPR006295">
    <property type="entry name" value="DNA_primase_DnaG"/>
</dbReference>
<evidence type="ECO:0000313" key="18">
    <source>
        <dbReference type="Proteomes" id="UP000321528"/>
    </source>
</evidence>
<keyword evidence="11 12" id="KW-0804">Transcription</keyword>
<name>A0A418ND16_9FLAO</name>
<comment type="cofactor">
    <cofactor evidence="13">
        <name>Zn(2+)</name>
        <dbReference type="ChEBI" id="CHEBI:29105"/>
    </cofactor>
    <text evidence="13">Binds 1 zinc ion per monomer.</text>
</comment>
<evidence type="ECO:0000256" key="10">
    <source>
        <dbReference type="ARBA" id="ARBA00023125"/>
    </source>
</evidence>
<keyword evidence="18" id="KW-1185">Reference proteome</keyword>
<keyword evidence="6 13" id="KW-0479">Metal-binding</keyword>
<sequence>MISKTTIDQVYETARVEEVIGDFVQLKKSGSNFKGLSPFTDERTPSFMVSPVKQIWKDFSSGKGGNVVAFLMEHEHFTYPEAIKYLAKKYNIEIDETEQTSEEKEQANERESMYLVSEYAQKYFEQTLWDTEPGKAIGLTYFKERGFTDGTIKKFGLGYSLDQWEAFTQSALDEGYQLEFLEKTGLTIVKEQTGGETKKFDRFKGRVMFPIHSMSGRVLGFGGRILTNDKKAAKYLNSPESDIYHKSKVLYGIYYAKQAIAKEDNCYLVEGYTDVIQMYQRGVENVVSSSGTALTPEQIRLINRLTKNITVLFDGDAAGLRASLRGIDLILEQGMNVKVCTFPEGEDPDSFSKSNTYEDLVLYLEENAKDFIQFKTSLLVKEAANDPIKRADTIRDIVNSISKIPDRIQKEVYIQECAKIMQISEEVLYNTLAQINKKEVNEASKKIKQEQKVFEVVKNDPVVEKVNIEDEHEKEILKILIEFGNEKLSIEEIYFDKEIGEEYTETVERSVAEKLYLDLQEDEIEFANPIFKETYLLLIDQFLNKESFDFAHFVSSSPKGVSNVIADLDSVENRYQLHDWKRREIYPKSKKDDLERRVQQIVISIRLKLVSDLMVSLLENASKTETNRNEMEEARDYYELKKRLAQKSALVLKDFGSLS</sequence>
<dbReference type="PIRSF" id="PIRSF002811">
    <property type="entry name" value="DnaG"/>
    <property type="match status" value="1"/>
</dbReference>
<evidence type="ECO:0000256" key="11">
    <source>
        <dbReference type="ARBA" id="ARBA00023163"/>
    </source>
</evidence>
<keyword evidence="10 12" id="KW-0238">DNA-binding</keyword>
<comment type="catalytic activity">
    <reaction evidence="12">
        <text>ssDNA + n NTP = ssDNA/pppN(pN)n-1 hybrid + (n-1) diphosphate.</text>
        <dbReference type="EC" id="2.7.7.101"/>
    </reaction>
</comment>
<dbReference type="NCBIfam" id="TIGR01391">
    <property type="entry name" value="dnaG"/>
    <property type="match status" value="1"/>
</dbReference>
<evidence type="ECO:0000256" key="8">
    <source>
        <dbReference type="ARBA" id="ARBA00022833"/>
    </source>
</evidence>
<dbReference type="Gene3D" id="3.90.580.10">
    <property type="entry name" value="Zinc finger, CHC2-type domain"/>
    <property type="match status" value="1"/>
</dbReference>
<dbReference type="Pfam" id="PF10410">
    <property type="entry name" value="DnaB_bind"/>
    <property type="match status" value="1"/>
</dbReference>
<dbReference type="SUPFAM" id="SSF57783">
    <property type="entry name" value="Zinc beta-ribbon"/>
    <property type="match status" value="1"/>
</dbReference>
<evidence type="ECO:0000313" key="15">
    <source>
        <dbReference type="EMBL" id="RIV73947.1"/>
    </source>
</evidence>
<dbReference type="InterPro" id="IPR006171">
    <property type="entry name" value="TOPRIM_dom"/>
</dbReference>
<keyword evidence="2 12" id="KW-0639">Primosome</keyword>
<dbReference type="RefSeq" id="WP_119638734.1">
    <property type="nucleotide sequence ID" value="NZ_QXFJ01000008.1"/>
</dbReference>
<gene>
    <name evidence="12" type="primary">dnaG</name>
    <name evidence="15" type="ORF">D2U88_02630</name>
    <name evidence="16" type="ORF">FQ019_02610</name>
</gene>
<evidence type="ECO:0000259" key="14">
    <source>
        <dbReference type="PROSITE" id="PS50880"/>
    </source>
</evidence>
<dbReference type="InterPro" id="IPR050219">
    <property type="entry name" value="DnaG_primase"/>
</dbReference>
<feature type="domain" description="Toprim" evidence="14">
    <location>
        <begin position="264"/>
        <end position="345"/>
    </location>
</feature>
<dbReference type="InterPro" id="IPR036977">
    <property type="entry name" value="DNA_primase_Znf_CHC2"/>
</dbReference>
<accession>A0A418ND16</accession>
<evidence type="ECO:0000256" key="7">
    <source>
        <dbReference type="ARBA" id="ARBA00022771"/>
    </source>
</evidence>
<proteinExistence type="inferred from homology"/>
<dbReference type="Pfam" id="PF13155">
    <property type="entry name" value="Toprim_2"/>
    <property type="match status" value="1"/>
</dbReference>
<comment type="caution">
    <text evidence="15">The sequence shown here is derived from an EMBL/GenBank/DDBJ whole genome shotgun (WGS) entry which is preliminary data.</text>
</comment>
<dbReference type="OrthoDB" id="9803773at2"/>
<dbReference type="InterPro" id="IPR019475">
    <property type="entry name" value="DNA_primase_DnaB-bd"/>
</dbReference>
<comment type="similarity">
    <text evidence="12 13">Belongs to the DnaG primase family.</text>
</comment>
<evidence type="ECO:0000256" key="12">
    <source>
        <dbReference type="HAMAP-Rule" id="MF_00974"/>
    </source>
</evidence>
<dbReference type="SUPFAM" id="SSF56731">
    <property type="entry name" value="DNA primase core"/>
    <property type="match status" value="1"/>
</dbReference>
<comment type="subunit">
    <text evidence="12">Monomer. Interacts with DnaB.</text>
</comment>
<protein>
    <recommendedName>
        <fullName evidence="12 13">DNA primase</fullName>
        <ecNumber evidence="12">2.7.7.101</ecNumber>
    </recommendedName>
</protein>
<dbReference type="GO" id="GO:0000428">
    <property type="term" value="C:DNA-directed RNA polymerase complex"/>
    <property type="evidence" value="ECO:0007669"/>
    <property type="project" value="UniProtKB-KW"/>
</dbReference>
<dbReference type="EMBL" id="QXFJ01000008">
    <property type="protein sequence ID" value="RIV73947.1"/>
    <property type="molecule type" value="Genomic_DNA"/>
</dbReference>
<evidence type="ECO:0000256" key="13">
    <source>
        <dbReference type="PIRNR" id="PIRNR002811"/>
    </source>
</evidence>
<dbReference type="InterPro" id="IPR034151">
    <property type="entry name" value="TOPRIM_DnaG_bac"/>
</dbReference>
<dbReference type="Proteomes" id="UP000321528">
    <property type="component" value="Unassembled WGS sequence"/>
</dbReference>
<keyword evidence="5 12" id="KW-0235">DNA replication</keyword>
<comment type="caution">
    <text evidence="12">Lacks conserved residue(s) required for the propagation of feature annotation.</text>
</comment>
<evidence type="ECO:0000256" key="6">
    <source>
        <dbReference type="ARBA" id="ARBA00022723"/>
    </source>
</evidence>
<dbReference type="GO" id="GO:0003677">
    <property type="term" value="F:DNA binding"/>
    <property type="evidence" value="ECO:0007669"/>
    <property type="project" value="UniProtKB-KW"/>
</dbReference>
<dbReference type="Gene3D" id="3.40.1360.10">
    <property type="match status" value="1"/>
</dbReference>
<dbReference type="HAMAP" id="MF_00974">
    <property type="entry name" value="DNA_primase_DnaG"/>
    <property type="match status" value="1"/>
</dbReference>
<evidence type="ECO:0000256" key="1">
    <source>
        <dbReference type="ARBA" id="ARBA00022478"/>
    </source>
</evidence>
<dbReference type="GO" id="GO:1990077">
    <property type="term" value="C:primosome complex"/>
    <property type="evidence" value="ECO:0007669"/>
    <property type="project" value="UniProtKB-KW"/>
</dbReference>
<evidence type="ECO:0000256" key="2">
    <source>
        <dbReference type="ARBA" id="ARBA00022515"/>
    </source>
</evidence>
<evidence type="ECO:0000313" key="17">
    <source>
        <dbReference type="Proteomes" id="UP000284189"/>
    </source>
</evidence>
<keyword evidence="3 12" id="KW-0808">Transferase</keyword>
<reference evidence="16 18" key="2">
    <citation type="submission" date="2019-07" db="EMBL/GenBank/DDBJ databases">
        <title>Draft genome of two Muricauda strains isolated from deep sea.</title>
        <authorList>
            <person name="Sun C."/>
        </authorList>
    </citation>
    <scope>NUCLEOTIDE SEQUENCE [LARGE SCALE GENOMIC DNA]</scope>
    <source>
        <strain evidence="16 18">NH166</strain>
    </source>
</reference>
<evidence type="ECO:0000256" key="3">
    <source>
        <dbReference type="ARBA" id="ARBA00022679"/>
    </source>
</evidence>
<dbReference type="FunFam" id="3.90.580.10:FF:000001">
    <property type="entry name" value="DNA primase"/>
    <property type="match status" value="1"/>
</dbReference>
<dbReference type="GO" id="GO:0008270">
    <property type="term" value="F:zinc ion binding"/>
    <property type="evidence" value="ECO:0007669"/>
    <property type="project" value="UniProtKB-KW"/>
</dbReference>
<dbReference type="SMART" id="SM00400">
    <property type="entry name" value="ZnF_CHCC"/>
    <property type="match status" value="1"/>
</dbReference>
<dbReference type="CDD" id="cd03364">
    <property type="entry name" value="TOPRIM_DnaG_primases"/>
    <property type="match status" value="1"/>
</dbReference>
<dbReference type="AlphaFoldDB" id="A0A418ND16"/>
<dbReference type="SMART" id="SM00493">
    <property type="entry name" value="TOPRIM"/>
    <property type="match status" value="1"/>
</dbReference>
<keyword evidence="1 12" id="KW-0240">DNA-directed RNA polymerase</keyword>
<dbReference type="GO" id="GO:0003899">
    <property type="term" value="F:DNA-directed RNA polymerase activity"/>
    <property type="evidence" value="ECO:0007669"/>
    <property type="project" value="UniProtKB-UniRule"/>
</dbReference>
<dbReference type="Pfam" id="PF01807">
    <property type="entry name" value="Zn_ribbon_DnaG"/>
    <property type="match status" value="1"/>
</dbReference>
<comment type="function">
    <text evidence="12 13">RNA polymerase that catalyzes the synthesis of short RNA molecules used as primers for DNA polymerase during DNA replication.</text>
</comment>
<dbReference type="InterPro" id="IPR030846">
    <property type="entry name" value="DnaG_bac"/>
</dbReference>
<dbReference type="GO" id="GO:0005737">
    <property type="term" value="C:cytoplasm"/>
    <property type="evidence" value="ECO:0007669"/>
    <property type="project" value="TreeGrafter"/>
</dbReference>
<dbReference type="InterPro" id="IPR013264">
    <property type="entry name" value="DNAG_N"/>
</dbReference>
<dbReference type="Gene3D" id="3.90.980.10">
    <property type="entry name" value="DNA primase, catalytic core, N-terminal domain"/>
    <property type="match status" value="1"/>
</dbReference>
<dbReference type="Pfam" id="PF08275">
    <property type="entry name" value="DNAG_N"/>
    <property type="match status" value="1"/>
</dbReference>
<evidence type="ECO:0000313" key="16">
    <source>
        <dbReference type="EMBL" id="TXK07636.1"/>
    </source>
</evidence>
<dbReference type="PANTHER" id="PTHR30313">
    <property type="entry name" value="DNA PRIMASE"/>
    <property type="match status" value="1"/>
</dbReference>
<evidence type="ECO:0000256" key="5">
    <source>
        <dbReference type="ARBA" id="ARBA00022705"/>
    </source>
</evidence>
<keyword evidence="4 12" id="KW-0548">Nucleotidyltransferase</keyword>
<dbReference type="PROSITE" id="PS50880">
    <property type="entry name" value="TOPRIM"/>
    <property type="match status" value="1"/>
</dbReference>
<reference evidence="15 17" key="1">
    <citation type="submission" date="2018-08" db="EMBL/GenBank/DDBJ databases">
        <title>Proposal of Muricauda 72 sp.nov. and Muricauda NH166 sp.nov., isolated from seawater.</title>
        <authorList>
            <person name="Cheng H."/>
            <person name="Wu Y.-H."/>
            <person name="Guo L.-L."/>
            <person name="Xu X.-W."/>
        </authorList>
    </citation>
    <scope>NUCLEOTIDE SEQUENCE [LARGE SCALE GENOMIC DNA]</scope>
    <source>
        <strain evidence="15 17">NH166</strain>
    </source>
</reference>
<dbReference type="InterPro" id="IPR037068">
    <property type="entry name" value="DNA_primase_core_N_sf"/>
</dbReference>
<keyword evidence="7" id="KW-0863">Zinc-finger</keyword>
<dbReference type="EC" id="2.7.7.101" evidence="12"/>
<dbReference type="EMBL" id="VNWL01000007">
    <property type="protein sequence ID" value="TXK07636.1"/>
    <property type="molecule type" value="Genomic_DNA"/>
</dbReference>
<evidence type="ECO:0000256" key="4">
    <source>
        <dbReference type="ARBA" id="ARBA00022695"/>
    </source>
</evidence>